<organism evidence="3 4">
    <name type="scientific">Rhizobium etli (strain CIAT 652)</name>
    <dbReference type="NCBI Taxonomy" id="491916"/>
    <lineage>
        <taxon>Bacteria</taxon>
        <taxon>Pseudomonadati</taxon>
        <taxon>Pseudomonadota</taxon>
        <taxon>Alphaproteobacteria</taxon>
        <taxon>Hyphomicrobiales</taxon>
        <taxon>Rhizobiaceae</taxon>
        <taxon>Rhizobium/Agrobacterium group</taxon>
        <taxon>Rhizobium</taxon>
    </lineage>
</organism>
<dbReference type="NCBIfam" id="TIGR01549">
    <property type="entry name" value="HAD-SF-IA-v1"/>
    <property type="match status" value="1"/>
</dbReference>
<dbReference type="Proteomes" id="UP000008817">
    <property type="component" value="Plasmid pC"/>
</dbReference>
<feature type="compositionally biased region" description="Basic and acidic residues" evidence="2">
    <location>
        <begin position="10"/>
        <end position="22"/>
    </location>
</feature>
<dbReference type="SFLD" id="SFLDG01129">
    <property type="entry name" value="C1.5:_HAD__Beta-PGM__Phosphata"/>
    <property type="match status" value="1"/>
</dbReference>
<dbReference type="PANTHER" id="PTHR43316:SF3">
    <property type="entry name" value="HALOACID DEHALOGENASE, TYPE II (AFU_ORTHOLOGUE AFUA_2G07750)-RELATED"/>
    <property type="match status" value="1"/>
</dbReference>
<keyword evidence="3" id="KW-0614">Plasmid</keyword>
<dbReference type="KEGG" id="rec:RHECIAT_PC0000555"/>
<dbReference type="EMBL" id="CP001077">
    <property type="protein sequence ID" value="ACE94633.1"/>
    <property type="molecule type" value="Genomic_DNA"/>
</dbReference>
<evidence type="ECO:0000256" key="1">
    <source>
        <dbReference type="ARBA" id="ARBA00022801"/>
    </source>
</evidence>
<dbReference type="SFLD" id="SFLDS00003">
    <property type="entry name" value="Haloacid_Dehalogenase"/>
    <property type="match status" value="1"/>
</dbReference>
<reference evidence="3 4" key="1">
    <citation type="submission" date="2008-04" db="EMBL/GenBank/DDBJ databases">
        <title>Genome diversity and DNA divergence of Rhizobium etli.</title>
        <authorList>
            <person name="Gonzalez V."/>
            <person name="Acosta J.L."/>
            <person name="Santamaria R.I."/>
            <person name="Bustos P."/>
            <person name="Hernandez-Gonzalez I.L."/>
            <person name="Fernandez J.L."/>
            <person name="Diaz R."/>
            <person name="Flores M."/>
            <person name="Mora J."/>
            <person name="Palacios R."/>
            <person name="Davila G."/>
        </authorList>
    </citation>
    <scope>NUCLEOTIDE SEQUENCE [LARGE SCALE GENOMIC DNA]</scope>
    <source>
        <strain evidence="3 4">CIAT 652</strain>
        <plasmid evidence="4">Plasmid pC</plasmid>
    </source>
</reference>
<geneLocation type="plasmid" evidence="3 4">
    <name>pC</name>
</geneLocation>
<sequence>MASFRRIRRGTGDKLKSRKGPDPGKGGPSIEERDNDPAGNRIFFFEKRAPIGAEHWGIRVSKSLPEFKYLTFDVVGTLIDFEGGLKTCLADIAVETGHEIDGEQALSLYRDARYCDDADLFPDDLVRVYLAIAPKLGLPADQKYGERLRDSAKSWKAFADSAAALARLAKNYRLVAMTNARRWAFAFFEKELGSPFHAAFTADDTGTEKPDPAFFETVFAYVASEGHSKDDILHVAQSQYHDIGISRKLGLTNCWIERRHAEKGYGGTIEPAEFTTPDYHFTSMAGLADAVAAARA</sequence>
<accession>B3Q376</accession>
<dbReference type="eggNOG" id="COG1011">
    <property type="taxonomic scope" value="Bacteria"/>
</dbReference>
<keyword evidence="1" id="KW-0378">Hydrolase</keyword>
<evidence type="ECO:0000313" key="3">
    <source>
        <dbReference type="EMBL" id="ACE94633.1"/>
    </source>
</evidence>
<dbReference type="NCBIfam" id="TIGR01493">
    <property type="entry name" value="HAD-SF-IA-v2"/>
    <property type="match status" value="1"/>
</dbReference>
<protein>
    <submittedName>
        <fullName evidence="3">Putative 2-haloacid dehalogenase protein</fullName>
    </submittedName>
</protein>
<dbReference type="Pfam" id="PF00702">
    <property type="entry name" value="Hydrolase"/>
    <property type="match status" value="1"/>
</dbReference>
<dbReference type="InterPro" id="IPR036412">
    <property type="entry name" value="HAD-like_sf"/>
</dbReference>
<dbReference type="InterPro" id="IPR023214">
    <property type="entry name" value="HAD_sf"/>
</dbReference>
<proteinExistence type="predicted"/>
<gene>
    <name evidence="3" type="ordered locus">RHECIAT_PC0000555</name>
</gene>
<evidence type="ECO:0000313" key="4">
    <source>
        <dbReference type="Proteomes" id="UP000008817"/>
    </source>
</evidence>
<dbReference type="AlphaFoldDB" id="B3Q376"/>
<dbReference type="InterPro" id="IPR006439">
    <property type="entry name" value="HAD-SF_hydro_IA"/>
</dbReference>
<dbReference type="Gene3D" id="3.40.50.1000">
    <property type="entry name" value="HAD superfamily/HAD-like"/>
    <property type="match status" value="1"/>
</dbReference>
<dbReference type="PANTHER" id="PTHR43316">
    <property type="entry name" value="HYDROLASE, HALOACID DELAHOGENASE-RELATED"/>
    <property type="match status" value="1"/>
</dbReference>
<dbReference type="Gene3D" id="1.10.150.750">
    <property type="match status" value="1"/>
</dbReference>
<dbReference type="HOGENOM" id="CLU_045011_3_2_5"/>
<dbReference type="GO" id="GO:0016787">
    <property type="term" value="F:hydrolase activity"/>
    <property type="evidence" value="ECO:0007669"/>
    <property type="project" value="UniProtKB-KW"/>
</dbReference>
<feature type="region of interest" description="Disordered" evidence="2">
    <location>
        <begin position="1"/>
        <end position="37"/>
    </location>
</feature>
<name>B3Q376_RHIE6</name>
<evidence type="ECO:0000256" key="2">
    <source>
        <dbReference type="SAM" id="MobiDB-lite"/>
    </source>
</evidence>
<dbReference type="SUPFAM" id="SSF56784">
    <property type="entry name" value="HAD-like"/>
    <property type="match status" value="1"/>
</dbReference>
<dbReference type="InterPro" id="IPR051540">
    <property type="entry name" value="S-2-haloacid_dehalogenase"/>
</dbReference>